<evidence type="ECO:0000313" key="8">
    <source>
        <dbReference type="EMBL" id="MBB6576632.1"/>
    </source>
</evidence>
<name>A0ABR6RBT9_9BURK</name>
<reference evidence="8 9" key="1">
    <citation type="submission" date="2020-08" db="EMBL/GenBank/DDBJ databases">
        <title>Functional genomics of gut bacteria from endangered species of beetles.</title>
        <authorList>
            <person name="Carlos-Shanley C."/>
        </authorList>
    </citation>
    <scope>NUCLEOTIDE SEQUENCE [LARGE SCALE GENOMIC DNA]</scope>
    <source>
        <strain evidence="8 9">S00124</strain>
    </source>
</reference>
<feature type="transmembrane region" description="Helical" evidence="6">
    <location>
        <begin position="378"/>
        <end position="402"/>
    </location>
</feature>
<dbReference type="Proteomes" id="UP000562492">
    <property type="component" value="Unassembled WGS sequence"/>
</dbReference>
<gene>
    <name evidence="8" type="ORF">HNP33_000680</name>
</gene>
<feature type="transmembrane region" description="Helical" evidence="6">
    <location>
        <begin position="32"/>
        <end position="53"/>
    </location>
</feature>
<feature type="transmembrane region" description="Helical" evidence="6">
    <location>
        <begin position="284"/>
        <end position="302"/>
    </location>
</feature>
<keyword evidence="2" id="KW-0813">Transport</keyword>
<keyword evidence="3 6" id="KW-0812">Transmembrane</keyword>
<evidence type="ECO:0000259" key="7">
    <source>
        <dbReference type="PROSITE" id="PS50850"/>
    </source>
</evidence>
<dbReference type="Pfam" id="PF07690">
    <property type="entry name" value="MFS_1"/>
    <property type="match status" value="1"/>
</dbReference>
<feature type="transmembrane region" description="Helical" evidence="6">
    <location>
        <begin position="99"/>
        <end position="117"/>
    </location>
</feature>
<feature type="transmembrane region" description="Helical" evidence="6">
    <location>
        <begin position="219"/>
        <end position="240"/>
    </location>
</feature>
<dbReference type="InterPro" id="IPR036259">
    <property type="entry name" value="MFS_trans_sf"/>
</dbReference>
<keyword evidence="4 6" id="KW-1133">Transmembrane helix</keyword>
<comment type="subcellular location">
    <subcellularLocation>
        <location evidence="1">Endomembrane system</location>
        <topology evidence="1">Multi-pass membrane protein</topology>
    </subcellularLocation>
</comment>
<dbReference type="PROSITE" id="PS50850">
    <property type="entry name" value="MFS"/>
    <property type="match status" value="1"/>
</dbReference>
<protein>
    <submittedName>
        <fullName evidence="8">MFS family permease</fullName>
    </submittedName>
</protein>
<feature type="transmembrane region" description="Helical" evidence="6">
    <location>
        <begin position="355"/>
        <end position="372"/>
    </location>
</feature>
<keyword evidence="5 6" id="KW-0472">Membrane</keyword>
<evidence type="ECO:0000256" key="5">
    <source>
        <dbReference type="ARBA" id="ARBA00023136"/>
    </source>
</evidence>
<evidence type="ECO:0000256" key="3">
    <source>
        <dbReference type="ARBA" id="ARBA00022692"/>
    </source>
</evidence>
<feature type="transmembrane region" description="Helical" evidence="6">
    <location>
        <begin position="187"/>
        <end position="207"/>
    </location>
</feature>
<evidence type="ECO:0000256" key="6">
    <source>
        <dbReference type="SAM" id="Phobius"/>
    </source>
</evidence>
<dbReference type="EMBL" id="JACHKZ010000003">
    <property type="protein sequence ID" value="MBB6576632.1"/>
    <property type="molecule type" value="Genomic_DNA"/>
</dbReference>
<feature type="transmembrane region" description="Helical" evidence="6">
    <location>
        <begin position="161"/>
        <end position="181"/>
    </location>
</feature>
<feature type="transmembrane region" description="Helical" evidence="6">
    <location>
        <begin position="129"/>
        <end position="149"/>
    </location>
</feature>
<evidence type="ECO:0000256" key="1">
    <source>
        <dbReference type="ARBA" id="ARBA00004127"/>
    </source>
</evidence>
<dbReference type="Gene3D" id="1.20.1250.20">
    <property type="entry name" value="MFS general substrate transporter like domains"/>
    <property type="match status" value="1"/>
</dbReference>
<evidence type="ECO:0000256" key="2">
    <source>
        <dbReference type="ARBA" id="ARBA00022448"/>
    </source>
</evidence>
<feature type="transmembrane region" description="Helical" evidence="6">
    <location>
        <begin position="73"/>
        <end position="90"/>
    </location>
</feature>
<dbReference type="PANTHER" id="PTHR23501">
    <property type="entry name" value="MAJOR FACILITATOR SUPERFAMILY"/>
    <property type="match status" value="1"/>
</dbReference>
<organism evidence="8 9">
    <name type="scientific">Comamonas odontotermitis</name>
    <dbReference type="NCBI Taxonomy" id="379895"/>
    <lineage>
        <taxon>Bacteria</taxon>
        <taxon>Pseudomonadati</taxon>
        <taxon>Pseudomonadota</taxon>
        <taxon>Betaproteobacteria</taxon>
        <taxon>Burkholderiales</taxon>
        <taxon>Comamonadaceae</taxon>
        <taxon>Comamonas</taxon>
    </lineage>
</organism>
<sequence length="529" mass="58339">MTAGRGHVRARWMHRADGRDWRPWRRWEKQRLLMLLLGGLVGMEFLENGMFVFGSSHILGGIGAAPREFAQVQAAYAVGSMLMIALQQWLSRHFGYRNYLLLALLLFGLGDVASASANSLAQITTARLVQGMGGGAFFISTRVLIPMMFGVQQRPQATRVYMLMIFAVGAIAPLGAAWLVDNWGWRWVFWSVLPLSTLMALGVYGLLPAALGKSERPVRWSITPLLLFVLAIGCVQWSFSEARYALFDRPEHLALLVLAGVLLLGLFGLHQWRHDEPLLHLRDLTSPGFLAGLALYAVYYFVVNFSNYLFPQYAERGLGIPLLTTGWLNSFSALTSLVVAVVYIRYSAAIANKRALMMAGCLTMAAAAWWMSRLPPDAPAAALYGALAIKGCFGVLMVLPVAALTWRALDARHFAKGYQSKNILRQMTASLASAMAAVALQDSKFAQYSDLASRITPGNSTAQQWLDTTASTLQHHGMVAQQARHAALEMLAQMVDHQAFFMACQQLYQWLAVVAAVTAALVVVQRKLR</sequence>
<feature type="transmembrane region" description="Helical" evidence="6">
    <location>
        <begin position="252"/>
        <end position="272"/>
    </location>
</feature>
<evidence type="ECO:0000256" key="4">
    <source>
        <dbReference type="ARBA" id="ARBA00022989"/>
    </source>
</evidence>
<accession>A0ABR6RBT9</accession>
<comment type="caution">
    <text evidence="8">The sequence shown here is derived from an EMBL/GenBank/DDBJ whole genome shotgun (WGS) entry which is preliminary data.</text>
</comment>
<dbReference type="InterPro" id="IPR011701">
    <property type="entry name" value="MFS"/>
</dbReference>
<evidence type="ECO:0000313" key="9">
    <source>
        <dbReference type="Proteomes" id="UP000562492"/>
    </source>
</evidence>
<dbReference type="Gene3D" id="1.20.1720.10">
    <property type="entry name" value="Multidrug resistance protein D"/>
    <property type="match status" value="1"/>
</dbReference>
<dbReference type="SUPFAM" id="SSF103473">
    <property type="entry name" value="MFS general substrate transporter"/>
    <property type="match status" value="1"/>
</dbReference>
<proteinExistence type="predicted"/>
<feature type="transmembrane region" description="Helical" evidence="6">
    <location>
        <begin position="507"/>
        <end position="524"/>
    </location>
</feature>
<dbReference type="PANTHER" id="PTHR23501:SF191">
    <property type="entry name" value="VACUOLAR BASIC AMINO ACID TRANSPORTER 4"/>
    <property type="match status" value="1"/>
</dbReference>
<dbReference type="InterPro" id="IPR020846">
    <property type="entry name" value="MFS_dom"/>
</dbReference>
<feature type="transmembrane region" description="Helical" evidence="6">
    <location>
        <begin position="322"/>
        <end position="343"/>
    </location>
</feature>
<dbReference type="RefSeq" id="WP_233464338.1">
    <property type="nucleotide sequence ID" value="NZ_JACHKZ010000003.1"/>
</dbReference>
<feature type="domain" description="Major facilitator superfamily (MFS) profile" evidence="7">
    <location>
        <begin position="33"/>
        <end position="529"/>
    </location>
</feature>
<keyword evidence="9" id="KW-1185">Reference proteome</keyword>